<gene>
    <name evidence="11" type="ORF">GCM10023093_19830</name>
</gene>
<protein>
    <recommendedName>
        <fullName evidence="8">Methylated-DNA--protein-cysteine methyltransferase</fullName>
        <ecNumber evidence="8">2.1.1.63</ecNumber>
    </recommendedName>
    <alternativeName>
        <fullName evidence="8">6-O-methylguanine-DNA methyltransferase</fullName>
        <shortName evidence="8">MGMT</shortName>
    </alternativeName>
    <alternativeName>
        <fullName evidence="8">O-6-methylguanine-DNA-alkyltransferase</fullName>
    </alternativeName>
</protein>
<dbReference type="Proteomes" id="UP001500067">
    <property type="component" value="Unassembled WGS sequence"/>
</dbReference>
<dbReference type="EC" id="2.1.1.63" evidence="8"/>
<feature type="domain" description="Methylguanine DNA methyltransferase ribonuclease-like" evidence="10">
    <location>
        <begin position="7"/>
        <end position="80"/>
    </location>
</feature>
<dbReference type="InterPro" id="IPR036217">
    <property type="entry name" value="MethylDNA_cys_MeTrfase_DNAb"/>
</dbReference>
<proteinExistence type="inferred from homology"/>
<dbReference type="InterPro" id="IPR008332">
    <property type="entry name" value="MethylG_MeTrfase_N"/>
</dbReference>
<keyword evidence="12" id="KW-1185">Reference proteome</keyword>
<comment type="caution">
    <text evidence="11">The sequence shown here is derived from an EMBL/GenBank/DDBJ whole genome shotgun (WGS) entry which is preliminary data.</text>
</comment>
<organism evidence="11 12">
    <name type="scientific">Nemorincola caseinilytica</name>
    <dbReference type="NCBI Taxonomy" id="2054315"/>
    <lineage>
        <taxon>Bacteria</taxon>
        <taxon>Pseudomonadati</taxon>
        <taxon>Bacteroidota</taxon>
        <taxon>Chitinophagia</taxon>
        <taxon>Chitinophagales</taxon>
        <taxon>Chitinophagaceae</taxon>
        <taxon>Nemorincola</taxon>
    </lineage>
</organism>
<comment type="catalytic activity">
    <reaction evidence="1 8">
        <text>a 4-O-methyl-thymidine in DNA + L-cysteinyl-[protein] = a thymidine in DNA + S-methyl-L-cysteinyl-[protein]</text>
        <dbReference type="Rhea" id="RHEA:53428"/>
        <dbReference type="Rhea" id="RHEA-COMP:10131"/>
        <dbReference type="Rhea" id="RHEA-COMP:10132"/>
        <dbReference type="Rhea" id="RHEA-COMP:13555"/>
        <dbReference type="Rhea" id="RHEA-COMP:13556"/>
        <dbReference type="ChEBI" id="CHEBI:29950"/>
        <dbReference type="ChEBI" id="CHEBI:82612"/>
        <dbReference type="ChEBI" id="CHEBI:137386"/>
        <dbReference type="ChEBI" id="CHEBI:137387"/>
        <dbReference type="EC" id="2.1.1.63"/>
    </reaction>
</comment>
<dbReference type="EMBL" id="BAABFA010000011">
    <property type="protein sequence ID" value="GAA4466180.1"/>
    <property type="molecule type" value="Genomic_DNA"/>
</dbReference>
<accession>A0ABP8NFM3</accession>
<keyword evidence="6 8" id="KW-0234">DNA repair</keyword>
<feature type="domain" description="Methylated-DNA-[protein]-cysteine S-methyltransferase DNA binding" evidence="9">
    <location>
        <begin position="85"/>
        <end position="164"/>
    </location>
</feature>
<dbReference type="InterPro" id="IPR036388">
    <property type="entry name" value="WH-like_DNA-bd_sf"/>
</dbReference>
<dbReference type="PROSITE" id="PS00374">
    <property type="entry name" value="MGMT"/>
    <property type="match status" value="1"/>
</dbReference>
<keyword evidence="4 8" id="KW-0808">Transferase</keyword>
<feature type="active site" description="Nucleophile; methyl group acceptor" evidence="8">
    <location>
        <position position="136"/>
    </location>
</feature>
<comment type="miscellaneous">
    <text evidence="8">This enzyme catalyzes only one turnover and therefore is not strictly catalytic. According to one definition, an enzyme is a biocatalyst that acts repeatedly and over many reaction cycles.</text>
</comment>
<name>A0ABP8NFM3_9BACT</name>
<comment type="subcellular location">
    <subcellularLocation>
        <location evidence="8">Cytoplasm</location>
    </subcellularLocation>
</comment>
<evidence type="ECO:0000256" key="6">
    <source>
        <dbReference type="ARBA" id="ARBA00023204"/>
    </source>
</evidence>
<dbReference type="Gene3D" id="1.10.10.10">
    <property type="entry name" value="Winged helix-like DNA-binding domain superfamily/Winged helix DNA-binding domain"/>
    <property type="match status" value="1"/>
</dbReference>
<dbReference type="CDD" id="cd06445">
    <property type="entry name" value="ATase"/>
    <property type="match status" value="1"/>
</dbReference>
<dbReference type="InterPro" id="IPR014048">
    <property type="entry name" value="MethylDNA_cys_MeTrfase_DNA-bd"/>
</dbReference>
<dbReference type="Gene3D" id="3.30.160.70">
    <property type="entry name" value="Methylated DNA-protein cysteine methyltransferase domain"/>
    <property type="match status" value="1"/>
</dbReference>
<dbReference type="PANTHER" id="PTHR10815">
    <property type="entry name" value="METHYLATED-DNA--PROTEIN-CYSTEINE METHYLTRANSFERASE"/>
    <property type="match status" value="1"/>
</dbReference>
<evidence type="ECO:0000313" key="11">
    <source>
        <dbReference type="EMBL" id="GAA4466180.1"/>
    </source>
</evidence>
<dbReference type="PANTHER" id="PTHR10815:SF5">
    <property type="entry name" value="METHYLATED-DNA--PROTEIN-CYSTEINE METHYLTRANSFERASE"/>
    <property type="match status" value="1"/>
</dbReference>
<evidence type="ECO:0000259" key="10">
    <source>
        <dbReference type="Pfam" id="PF02870"/>
    </source>
</evidence>
<evidence type="ECO:0000313" key="12">
    <source>
        <dbReference type="Proteomes" id="UP001500067"/>
    </source>
</evidence>
<evidence type="ECO:0000256" key="4">
    <source>
        <dbReference type="ARBA" id="ARBA00022679"/>
    </source>
</evidence>
<evidence type="ECO:0000256" key="8">
    <source>
        <dbReference type="HAMAP-Rule" id="MF_00772"/>
    </source>
</evidence>
<dbReference type="NCBIfam" id="TIGR00589">
    <property type="entry name" value="ogt"/>
    <property type="match status" value="1"/>
</dbReference>
<dbReference type="InterPro" id="IPR036631">
    <property type="entry name" value="MGMT_N_sf"/>
</dbReference>
<dbReference type="RefSeq" id="WP_345082422.1">
    <property type="nucleotide sequence ID" value="NZ_BAABFA010000011.1"/>
</dbReference>
<keyword evidence="2 8" id="KW-0963">Cytoplasm</keyword>
<dbReference type="InterPro" id="IPR023546">
    <property type="entry name" value="MGMT"/>
</dbReference>
<comment type="similarity">
    <text evidence="8">Belongs to the MGMT family.</text>
</comment>
<dbReference type="InterPro" id="IPR001497">
    <property type="entry name" value="MethylDNA_cys_MeTrfase_AS"/>
</dbReference>
<evidence type="ECO:0000256" key="2">
    <source>
        <dbReference type="ARBA" id="ARBA00022490"/>
    </source>
</evidence>
<dbReference type="SUPFAM" id="SSF53155">
    <property type="entry name" value="Methylated DNA-protein cysteine methyltransferase domain"/>
    <property type="match status" value="1"/>
</dbReference>
<evidence type="ECO:0000256" key="5">
    <source>
        <dbReference type="ARBA" id="ARBA00022763"/>
    </source>
</evidence>
<dbReference type="Pfam" id="PF02870">
    <property type="entry name" value="Methyltransf_1N"/>
    <property type="match status" value="1"/>
</dbReference>
<comment type="catalytic activity">
    <reaction evidence="7 8">
        <text>a 6-O-methyl-2'-deoxyguanosine in DNA + L-cysteinyl-[protein] = S-methyl-L-cysteinyl-[protein] + a 2'-deoxyguanosine in DNA</text>
        <dbReference type="Rhea" id="RHEA:24000"/>
        <dbReference type="Rhea" id="RHEA-COMP:10131"/>
        <dbReference type="Rhea" id="RHEA-COMP:10132"/>
        <dbReference type="Rhea" id="RHEA-COMP:11367"/>
        <dbReference type="Rhea" id="RHEA-COMP:11368"/>
        <dbReference type="ChEBI" id="CHEBI:29950"/>
        <dbReference type="ChEBI" id="CHEBI:82612"/>
        <dbReference type="ChEBI" id="CHEBI:85445"/>
        <dbReference type="ChEBI" id="CHEBI:85448"/>
        <dbReference type="EC" id="2.1.1.63"/>
    </reaction>
</comment>
<evidence type="ECO:0000256" key="1">
    <source>
        <dbReference type="ARBA" id="ARBA00001286"/>
    </source>
</evidence>
<evidence type="ECO:0000256" key="3">
    <source>
        <dbReference type="ARBA" id="ARBA00022603"/>
    </source>
</evidence>
<evidence type="ECO:0000256" key="7">
    <source>
        <dbReference type="ARBA" id="ARBA00049348"/>
    </source>
</evidence>
<evidence type="ECO:0000259" key="9">
    <source>
        <dbReference type="Pfam" id="PF01035"/>
    </source>
</evidence>
<dbReference type="HAMAP" id="MF_00772">
    <property type="entry name" value="OGT"/>
    <property type="match status" value="1"/>
</dbReference>
<dbReference type="Pfam" id="PF01035">
    <property type="entry name" value="DNA_binding_1"/>
    <property type="match status" value="1"/>
</dbReference>
<keyword evidence="3 8" id="KW-0489">Methyltransferase</keyword>
<dbReference type="SUPFAM" id="SSF46767">
    <property type="entry name" value="Methylated DNA-protein cysteine methyltransferase, C-terminal domain"/>
    <property type="match status" value="1"/>
</dbReference>
<sequence>MIALKHIKTPVGQMRIGATDDGICLFDFQYRRSIDSIMRRIQTHTGKDFAEGDHPYFALLEAQMEEYWQGTRKDFDLPLHLAGTDFQKSVWNGLLQIPYGETRSYKQQSIFLGNEKAIRAVAGANGENGIAIIIPCHRVIGEDGSLTGYGGGLPIKKWLLEHERRHSGKAAQGELFG</sequence>
<keyword evidence="5 8" id="KW-0227">DNA damage</keyword>
<reference evidence="12" key="1">
    <citation type="journal article" date="2019" name="Int. J. Syst. Evol. Microbiol.">
        <title>The Global Catalogue of Microorganisms (GCM) 10K type strain sequencing project: providing services to taxonomists for standard genome sequencing and annotation.</title>
        <authorList>
            <consortium name="The Broad Institute Genomics Platform"/>
            <consortium name="The Broad Institute Genome Sequencing Center for Infectious Disease"/>
            <person name="Wu L."/>
            <person name="Ma J."/>
        </authorList>
    </citation>
    <scope>NUCLEOTIDE SEQUENCE [LARGE SCALE GENOMIC DNA]</scope>
    <source>
        <strain evidence="12">JCM 32105</strain>
    </source>
</reference>
<comment type="function">
    <text evidence="8">Involved in the cellular defense against the biological effects of O6-methylguanine (O6-MeG) and O4-methylthymine (O4-MeT) in DNA. Repairs the methylated nucleobase in DNA by stoichiometrically transferring the methyl group to a cysteine residue in the enzyme. This is a suicide reaction: the enzyme is irreversibly inactivated.</text>
</comment>